<feature type="signal peptide" evidence="1">
    <location>
        <begin position="1"/>
        <end position="38"/>
    </location>
</feature>
<dbReference type="AlphaFoldDB" id="A0A7R7DRF9"/>
<feature type="chain" id="PRO_5030716061" description="Peptidase C14" evidence="1">
    <location>
        <begin position="39"/>
        <end position="726"/>
    </location>
</feature>
<dbReference type="KEGG" id="atl:Athai_39200"/>
<evidence type="ECO:0008006" key="4">
    <source>
        <dbReference type="Google" id="ProtNLM"/>
    </source>
</evidence>
<gene>
    <name evidence="2" type="ORF">Athai_39200</name>
</gene>
<protein>
    <recommendedName>
        <fullName evidence="4">Peptidase C14</fullName>
    </recommendedName>
</protein>
<dbReference type="InterPro" id="IPR006311">
    <property type="entry name" value="TAT_signal"/>
</dbReference>
<dbReference type="RefSeq" id="WP_203962793.1">
    <property type="nucleotide sequence ID" value="NZ_AP023355.1"/>
</dbReference>
<dbReference type="InterPro" id="IPR011050">
    <property type="entry name" value="Pectin_lyase_fold/virulence"/>
</dbReference>
<sequence length="726" mass="76929">MESESAGAPTRGRRALLATVAGAGGLLLAGAAASPAQAAPAHQDPVYGLTRIADLLALSTGKLDDGAVALVAGYHTAGDGGGGEYRWDAGSARAHDGGTVLDPSGGKAKKGRWLALHDGVFDFRRFGITGPKTNADAALEAMVGDPSIWRIEAHTDLNFVRRHTLARSNIELDFGGHTVGSKGIEANTHDNPFGAVLYFRGTVAKDSITFTSTEAIAELSDVFQVADAAKFTVGDWYALQVNLLNTTWERELQKLVQVTEIVDETHVRVNYQNGWPFAAGRTFTWTRVEPVVNVTVRNMVFVGVGGDELSGSHPLAYEYTVRCDVSGIHGTATFWPVIMRRWCTFFHTAQCSLVNPPDVDYGGAGYLTQQIYCLYGHVEDCHTSNARHLNDWTASAYCYVTNCHGDGDDQGPFVTHGQYEHDLVYTGCSGLMTFANSGAPWGSSAKRITVRRHVCSWFVARVKVTDLTLEDVRVIGKKGLDGSGMIWVNADGVQLRGCQASDTFIVSQSSNRSGRANIISGCDIPATPTAGVIYPGQQGNEVVQANVTNPLYFDRCTFRGVNGNAFNGTGELHFTDCVFTGADDSLPVTLAAAAVTIDGGTLTDVGLQLTAAKGQLLRIGGGAVLSGTNHAKALLSRGDGAATVRWELGSYSSTAANAGTAHLALKSGTNQYHATGARFTGGTLSLAGKAFGGDSYLLHTGNVESGVERDLPADGERVQTAGNLRI</sequence>
<accession>A0A7R7DRF9</accession>
<dbReference type="Proteomes" id="UP000611640">
    <property type="component" value="Chromosome"/>
</dbReference>
<keyword evidence="3" id="KW-1185">Reference proteome</keyword>
<name>A0A7R7DRF9_9ACTN</name>
<dbReference type="EMBL" id="AP023355">
    <property type="protein sequence ID" value="BCJ36417.1"/>
    <property type="molecule type" value="Genomic_DNA"/>
</dbReference>
<dbReference type="SUPFAM" id="SSF51126">
    <property type="entry name" value="Pectin lyase-like"/>
    <property type="match status" value="1"/>
</dbReference>
<reference evidence="2 3" key="1">
    <citation type="submission" date="2020-08" db="EMBL/GenBank/DDBJ databases">
        <title>Whole genome shotgun sequence of Actinocatenispora thailandica NBRC 105041.</title>
        <authorList>
            <person name="Komaki H."/>
            <person name="Tamura T."/>
        </authorList>
    </citation>
    <scope>NUCLEOTIDE SEQUENCE [LARGE SCALE GENOMIC DNA]</scope>
    <source>
        <strain evidence="2 3">NBRC 105041</strain>
    </source>
</reference>
<evidence type="ECO:0000256" key="1">
    <source>
        <dbReference type="SAM" id="SignalP"/>
    </source>
</evidence>
<dbReference type="PROSITE" id="PS51318">
    <property type="entry name" value="TAT"/>
    <property type="match status" value="1"/>
</dbReference>
<organism evidence="2 3">
    <name type="scientific">Actinocatenispora thailandica</name>
    <dbReference type="NCBI Taxonomy" id="227318"/>
    <lineage>
        <taxon>Bacteria</taxon>
        <taxon>Bacillati</taxon>
        <taxon>Actinomycetota</taxon>
        <taxon>Actinomycetes</taxon>
        <taxon>Micromonosporales</taxon>
        <taxon>Micromonosporaceae</taxon>
        <taxon>Actinocatenispora</taxon>
    </lineage>
</organism>
<evidence type="ECO:0000313" key="2">
    <source>
        <dbReference type="EMBL" id="BCJ36417.1"/>
    </source>
</evidence>
<keyword evidence="1" id="KW-0732">Signal</keyword>
<evidence type="ECO:0000313" key="3">
    <source>
        <dbReference type="Proteomes" id="UP000611640"/>
    </source>
</evidence>
<proteinExistence type="predicted"/>